<proteinExistence type="predicted"/>
<gene>
    <name evidence="1" type="ORF">NBU54_10650</name>
</gene>
<dbReference type="RefSeq" id="WP_035064347.1">
    <property type="nucleotide sequence ID" value="NZ_CP012152.1"/>
</dbReference>
<name>A0AAW7TJ87_9BACL</name>
<evidence type="ECO:0000313" key="2">
    <source>
        <dbReference type="Proteomes" id="UP001176117"/>
    </source>
</evidence>
<evidence type="ECO:0000313" key="1">
    <source>
        <dbReference type="EMBL" id="MDO0878124.1"/>
    </source>
</evidence>
<protein>
    <submittedName>
        <fullName evidence="1">Uncharacterized protein</fullName>
    </submittedName>
</protein>
<dbReference type="KEGG" id="agn:AFK25_14330"/>
<dbReference type="AlphaFoldDB" id="A0AAW7TJ87"/>
<sequence length="201" mass="23490">MNKGKLAIFFSIIFICIAVFALRYTNIFDNRQPKNIVIQSGDYVVGKNIREGTYDVIVLHGEVKFMQMKMREGDRWLAVQLRRGEHVYVEGKGKVRLKPSRFEKIERGRNDIYQINHSGFYLVGKQIPEGTYIITYTSHDIKGKPFVQLLSSNRDVIHTYDFQNSRDKYYKVVCEKGQILEVHKNLFAESKHVVVILKKNE</sequence>
<keyword evidence="2" id="KW-1185">Reference proteome</keyword>
<organism evidence="1 2">
    <name type="scientific">Anoxybacillus gonensis</name>
    <dbReference type="NCBI Taxonomy" id="198467"/>
    <lineage>
        <taxon>Bacteria</taxon>
        <taxon>Bacillati</taxon>
        <taxon>Bacillota</taxon>
        <taxon>Bacilli</taxon>
        <taxon>Bacillales</taxon>
        <taxon>Anoxybacillaceae</taxon>
        <taxon>Anoxybacillus</taxon>
    </lineage>
</organism>
<accession>A0AAW7TJ87</accession>
<dbReference type="Proteomes" id="UP001176117">
    <property type="component" value="Unassembled WGS sequence"/>
</dbReference>
<comment type="caution">
    <text evidence="1">The sequence shown here is derived from an EMBL/GenBank/DDBJ whole genome shotgun (WGS) entry which is preliminary data.</text>
</comment>
<dbReference type="EMBL" id="JAMOGB010000008">
    <property type="protein sequence ID" value="MDO0878124.1"/>
    <property type="molecule type" value="Genomic_DNA"/>
</dbReference>
<reference evidence="1" key="1">
    <citation type="submission" date="2022-05" db="EMBL/GenBank/DDBJ databases">
        <title>Genome-based reclassification of Anoxybacillus salavatliensis Cihan et al. as a later heterotypic synonym of Anoxybacillus gonensis Belduz et al. 2003.</title>
        <authorList>
            <person name="Inan Bektas K."/>
            <person name="Guler H.I."/>
            <person name="Belduz A.O."/>
            <person name="Canakci S."/>
        </authorList>
    </citation>
    <scope>NUCLEOTIDE SEQUENCE</scope>
    <source>
        <strain evidence="1">NCIMB 13933</strain>
    </source>
</reference>